<dbReference type="EMBL" id="VJWL01000001">
    <property type="protein sequence ID" value="TRW50064.1"/>
    <property type="molecule type" value="Genomic_DNA"/>
</dbReference>
<keyword evidence="3" id="KW-1185">Reference proteome</keyword>
<dbReference type="SMART" id="SM00481">
    <property type="entry name" value="POLIIIAc"/>
    <property type="match status" value="1"/>
</dbReference>
<dbReference type="CDD" id="cd07438">
    <property type="entry name" value="PHP_HisPPase_AMP"/>
    <property type="match status" value="1"/>
</dbReference>
<comment type="caution">
    <text evidence="2">The sequence shown here is derived from an EMBL/GenBank/DDBJ whole genome shotgun (WGS) entry which is preliminary data.</text>
</comment>
<dbReference type="OrthoDB" id="9804333at2"/>
<evidence type="ECO:0000313" key="2">
    <source>
        <dbReference type="EMBL" id="TRW50064.1"/>
    </source>
</evidence>
<feature type="domain" description="Polymerase/histidinol phosphatase N-terminal" evidence="1">
    <location>
        <begin position="27"/>
        <end position="95"/>
    </location>
</feature>
<gene>
    <name evidence="2" type="ORF">FM042_04260</name>
</gene>
<evidence type="ECO:0000313" key="3">
    <source>
        <dbReference type="Proteomes" id="UP000320359"/>
    </source>
</evidence>
<evidence type="ECO:0000259" key="1">
    <source>
        <dbReference type="SMART" id="SM00481"/>
    </source>
</evidence>
<dbReference type="Pfam" id="PF02811">
    <property type="entry name" value="PHP"/>
    <property type="match status" value="1"/>
</dbReference>
<dbReference type="Gene3D" id="1.10.150.650">
    <property type="match status" value="1"/>
</dbReference>
<proteinExistence type="predicted"/>
<dbReference type="GO" id="GO:0004534">
    <property type="term" value="F:5'-3' RNA exonuclease activity"/>
    <property type="evidence" value="ECO:0007669"/>
    <property type="project" value="TreeGrafter"/>
</dbReference>
<dbReference type="AlphaFoldDB" id="A0A552X4X1"/>
<dbReference type="Gene3D" id="3.20.20.140">
    <property type="entry name" value="Metal-dependent hydrolases"/>
    <property type="match status" value="1"/>
</dbReference>
<dbReference type="SUPFAM" id="SSF89550">
    <property type="entry name" value="PHP domain-like"/>
    <property type="match status" value="1"/>
</dbReference>
<sequence length="302" mass="33533">MQNSRNEQNTNTTHGPLVRIPQSAERIDLHCHSKLSDGSLSPKELVLRAHTMQLDVLALTDHDSLSSYEAACRAQQEFALTSPLLIPGVEISCVWHGFEIHVLGWNFAVDHAPLKALLAEQQDKRRARSVAIYEKLVQQGIPAQELPDVHALATGQVLTRLHFAQALVAANRCKSIQHAFDRFLGKGQCAYVSSQWCTIEEAVAAIRDAGGVAGLAHPLAYDLSNKWIRKLLIDVKDAGALAIEVVSSQQAPSQRQWLMELAQEYGFYLSVGSDFHHPGKYRELGRNLRPPEGVTPVWSLWQ</sequence>
<dbReference type="RefSeq" id="WP_143234657.1">
    <property type="nucleotide sequence ID" value="NZ_VJWL01000001.1"/>
</dbReference>
<protein>
    <submittedName>
        <fullName evidence="2">PHP domain-containing protein</fullName>
    </submittedName>
</protein>
<dbReference type="PANTHER" id="PTHR42924">
    <property type="entry name" value="EXONUCLEASE"/>
    <property type="match status" value="1"/>
</dbReference>
<dbReference type="InterPro" id="IPR016195">
    <property type="entry name" value="Pol/histidinol_Pase-like"/>
</dbReference>
<name>A0A552X4X1_9GAMM</name>
<dbReference type="Proteomes" id="UP000320359">
    <property type="component" value="Unassembled WGS sequence"/>
</dbReference>
<dbReference type="InterPro" id="IPR003141">
    <property type="entry name" value="Pol/His_phosphatase_N"/>
</dbReference>
<dbReference type="PANTHER" id="PTHR42924:SF3">
    <property type="entry name" value="POLYMERASE_HISTIDINOL PHOSPHATASE N-TERMINAL DOMAIN-CONTAINING PROTEIN"/>
    <property type="match status" value="1"/>
</dbReference>
<dbReference type="InterPro" id="IPR004013">
    <property type="entry name" value="PHP_dom"/>
</dbReference>
<organism evidence="2 3">
    <name type="scientific">Aliidiomarina halalkaliphila</name>
    <dbReference type="NCBI Taxonomy" id="2593535"/>
    <lineage>
        <taxon>Bacteria</taxon>
        <taxon>Pseudomonadati</taxon>
        <taxon>Pseudomonadota</taxon>
        <taxon>Gammaproteobacteria</taxon>
        <taxon>Alteromonadales</taxon>
        <taxon>Idiomarinaceae</taxon>
        <taxon>Aliidiomarina</taxon>
    </lineage>
</organism>
<dbReference type="InterPro" id="IPR052018">
    <property type="entry name" value="PHP_domain"/>
</dbReference>
<accession>A0A552X4X1</accession>
<reference evidence="2 3" key="1">
    <citation type="submission" date="2019-07" db="EMBL/GenBank/DDBJ databases">
        <authorList>
            <person name="Yang M."/>
            <person name="Zhao D."/>
            <person name="Xiang H."/>
        </authorList>
    </citation>
    <scope>NUCLEOTIDE SEQUENCE [LARGE SCALE GENOMIC DNA]</scope>
    <source>
        <strain evidence="2 3">IM1326</strain>
    </source>
</reference>
<dbReference type="GO" id="GO:0035312">
    <property type="term" value="F:5'-3' DNA exonuclease activity"/>
    <property type="evidence" value="ECO:0007669"/>
    <property type="project" value="TreeGrafter"/>
</dbReference>